<evidence type="ECO:0000313" key="3">
    <source>
        <dbReference type="Proteomes" id="UP000541610"/>
    </source>
</evidence>
<dbReference type="EMBL" id="JABANM010005638">
    <property type="protein sequence ID" value="KAF4747263.1"/>
    <property type="molecule type" value="Genomic_DNA"/>
</dbReference>
<dbReference type="Proteomes" id="UP000574390">
    <property type="component" value="Unassembled WGS sequence"/>
</dbReference>
<reference evidence="3 4" key="1">
    <citation type="submission" date="2020-04" db="EMBL/GenBank/DDBJ databases">
        <title>Perkinsus olseni comparative genomics.</title>
        <authorList>
            <person name="Bogema D.R."/>
        </authorList>
    </citation>
    <scope>NUCLEOTIDE SEQUENCE [LARGE SCALE GENOMIC DNA]</scope>
    <source>
        <strain evidence="1">00978-12</strain>
        <strain evidence="2">ATCC PRA-205</strain>
    </source>
</reference>
<dbReference type="Proteomes" id="UP000541610">
    <property type="component" value="Unassembled WGS sequence"/>
</dbReference>
<evidence type="ECO:0000313" key="4">
    <source>
        <dbReference type="Proteomes" id="UP000574390"/>
    </source>
</evidence>
<proteinExistence type="predicted"/>
<evidence type="ECO:0000313" key="1">
    <source>
        <dbReference type="EMBL" id="KAF4677750.1"/>
    </source>
</evidence>
<feature type="non-terminal residue" evidence="2">
    <location>
        <position position="321"/>
    </location>
</feature>
<gene>
    <name evidence="1" type="ORF">FOZ60_017224</name>
    <name evidence="2" type="ORF">FOZ62_028697</name>
</gene>
<comment type="caution">
    <text evidence="2">The sequence shown here is derived from an EMBL/GenBank/DDBJ whole genome shotgun (WGS) entry which is preliminary data.</text>
</comment>
<sequence length="321" mass="36424">MSSRRKYMAPYLEVGYRIRPDGHGDMRVKCKKLRTSRLSFKLFRCTKGLQCDHYAVKPADMTLINVRFDEGHRSYPSFQTINFVQTWFPVFQAHTAITTALEPPVSRLEPGTYIYEPEDCTITYKVESKAKFTLTAHTRPGFVAGTSTLTCSLSPPGNLRLRKLLLFGGLAADPPLSYDDLFTRVGRTFRDAAWISGCDDSFPPAGIEYGDFLTIANSTKNAEFISMFFRGERISLMRDGRNMSPGKYKYRSSCFPKVKGAYKCGRRAAGRFRFKLSERFGPQQTSKSDDLKAQARLRRACPRNQRFLEADDLKQVVAGTD</sequence>
<name>A0A7J6TPX0_PEROL</name>
<protein>
    <submittedName>
        <fullName evidence="2">Uncharacterized protein</fullName>
    </submittedName>
</protein>
<evidence type="ECO:0000313" key="2">
    <source>
        <dbReference type="EMBL" id="KAF4747263.1"/>
    </source>
</evidence>
<organism evidence="2 4">
    <name type="scientific">Perkinsus olseni</name>
    <name type="common">Perkinsus atlanticus</name>
    <dbReference type="NCBI Taxonomy" id="32597"/>
    <lineage>
        <taxon>Eukaryota</taxon>
        <taxon>Sar</taxon>
        <taxon>Alveolata</taxon>
        <taxon>Perkinsozoa</taxon>
        <taxon>Perkinsea</taxon>
        <taxon>Perkinsida</taxon>
        <taxon>Perkinsidae</taxon>
        <taxon>Perkinsus</taxon>
    </lineage>
</organism>
<dbReference type="EMBL" id="JABANP010000961">
    <property type="protein sequence ID" value="KAF4677750.1"/>
    <property type="molecule type" value="Genomic_DNA"/>
</dbReference>
<dbReference type="AlphaFoldDB" id="A0A7J6TPX0"/>
<accession>A0A7J6TPX0</accession>